<feature type="region of interest" description="Disordered" evidence="3">
    <location>
        <begin position="499"/>
        <end position="558"/>
    </location>
</feature>
<dbReference type="SMART" id="SM00733">
    <property type="entry name" value="Mterf"/>
    <property type="match status" value="5"/>
</dbReference>
<feature type="compositionally biased region" description="Acidic residues" evidence="3">
    <location>
        <begin position="514"/>
        <end position="524"/>
    </location>
</feature>
<comment type="similarity">
    <text evidence="1">Belongs to the mTERF family.</text>
</comment>
<keyword evidence="2" id="KW-0809">Transit peptide</keyword>
<feature type="compositionally biased region" description="Polar residues" evidence="3">
    <location>
        <begin position="395"/>
        <end position="406"/>
    </location>
</feature>
<name>A0A7S4APJ2_9STRA</name>
<evidence type="ECO:0000256" key="1">
    <source>
        <dbReference type="ARBA" id="ARBA00007692"/>
    </source>
</evidence>
<feature type="compositionally biased region" description="Low complexity" evidence="3">
    <location>
        <begin position="345"/>
        <end position="355"/>
    </location>
</feature>
<protein>
    <submittedName>
        <fullName evidence="4">Uncharacterized protein</fullName>
    </submittedName>
</protein>
<evidence type="ECO:0000313" key="4">
    <source>
        <dbReference type="EMBL" id="CAE0721666.1"/>
    </source>
</evidence>
<feature type="compositionally biased region" description="Low complexity" evidence="3">
    <location>
        <begin position="445"/>
        <end position="454"/>
    </location>
</feature>
<organism evidence="4">
    <name type="scientific">Pseudo-nitzschia australis</name>
    <dbReference type="NCBI Taxonomy" id="44445"/>
    <lineage>
        <taxon>Eukaryota</taxon>
        <taxon>Sar</taxon>
        <taxon>Stramenopiles</taxon>
        <taxon>Ochrophyta</taxon>
        <taxon>Bacillariophyta</taxon>
        <taxon>Bacillariophyceae</taxon>
        <taxon>Bacillariophycidae</taxon>
        <taxon>Bacillariales</taxon>
        <taxon>Bacillariaceae</taxon>
        <taxon>Pseudo-nitzschia</taxon>
    </lineage>
</organism>
<feature type="region of interest" description="Disordered" evidence="3">
    <location>
        <begin position="39"/>
        <end position="59"/>
    </location>
</feature>
<dbReference type="Pfam" id="PF02536">
    <property type="entry name" value="mTERF"/>
    <property type="match status" value="1"/>
</dbReference>
<dbReference type="PANTHER" id="PTHR13068:SF151">
    <property type="entry name" value="TRANSCRIPTION TERMINATION FACTOR MTERF9, CHLOROPLASTIC"/>
    <property type="match status" value="1"/>
</dbReference>
<dbReference type="EMBL" id="HBIX01020441">
    <property type="protein sequence ID" value="CAE0721666.1"/>
    <property type="molecule type" value="Transcribed_RNA"/>
</dbReference>
<accession>A0A7S4APJ2</accession>
<feature type="compositionally biased region" description="Basic residues" evidence="3">
    <location>
        <begin position="319"/>
        <end position="334"/>
    </location>
</feature>
<dbReference type="Gene3D" id="1.25.70.10">
    <property type="entry name" value="Transcription termination factor 3, mitochondrial"/>
    <property type="match status" value="1"/>
</dbReference>
<feature type="compositionally biased region" description="Low complexity" evidence="3">
    <location>
        <begin position="377"/>
        <end position="386"/>
    </location>
</feature>
<reference evidence="4" key="1">
    <citation type="submission" date="2021-01" db="EMBL/GenBank/DDBJ databases">
        <authorList>
            <person name="Corre E."/>
            <person name="Pelletier E."/>
            <person name="Niang G."/>
            <person name="Scheremetjew M."/>
            <person name="Finn R."/>
            <person name="Kale V."/>
            <person name="Holt S."/>
            <person name="Cochrane G."/>
            <person name="Meng A."/>
            <person name="Brown T."/>
            <person name="Cohen L."/>
        </authorList>
    </citation>
    <scope>NUCLEOTIDE SEQUENCE</scope>
    <source>
        <strain evidence="4">10249 10 AB</strain>
    </source>
</reference>
<dbReference type="PANTHER" id="PTHR13068">
    <property type="entry name" value="CGI-12 PROTEIN-RELATED"/>
    <property type="match status" value="1"/>
</dbReference>
<gene>
    <name evidence="4" type="ORF">PAUS00366_LOCUS14421</name>
</gene>
<proteinExistence type="inferred from homology"/>
<evidence type="ECO:0000256" key="2">
    <source>
        <dbReference type="ARBA" id="ARBA00022946"/>
    </source>
</evidence>
<dbReference type="AlphaFoldDB" id="A0A7S4APJ2"/>
<dbReference type="InterPro" id="IPR038538">
    <property type="entry name" value="MTERF_sf"/>
</dbReference>
<feature type="compositionally biased region" description="Polar residues" evidence="3">
    <location>
        <begin position="361"/>
        <end position="370"/>
    </location>
</feature>
<dbReference type="InterPro" id="IPR003690">
    <property type="entry name" value="MTERF"/>
</dbReference>
<sequence>MPLTSIGSLLRGNSGRDLMDALLPVPNTSYGKVGVGVGVDTSRDTGSDNDDVDDAPTTTTMTLNDDASPWSRTRMQHQERIDRTYANMAKTASLLRVQTGTQDLTPLISAFPGVLLLDAERQILPVCRYMMGGLGIWKDDLSSVLKLYPTLLGKTIEELESVVSYVLEQGVEEDALAGIFRAFPALIALEIPAMQRVLDYLRAIGVTDTGSFLTKMPAVLGYSVDNDLKPKWDFLKTVCLQPEYELAQFPAYFSYPLAGVIKTRFNYLAYKGISIRFVSIRIDTVLRFGDADFATKVALDDDLGDAFRSFGRQQQQRQRSNHNHNHNHNHGKQRSNHDKQRTRTRTNNNNNNNNKQRTRGRSASSGTNAQARAKPPNASAQRNNSRNYRRRNRNKIQNTTNKNAATSRFEKRYINNNHNHNHNHRPNTNSADNSNNGDTNRPREPNSQQQQQQQQPPPPRSRVQQETPLEAAKRLSKDIDNARDLTELNRSFREAMPLRNRRVPVPRSRPIVDSDSDSDGDSDNDSNSGSNDRQPPPPPGAPEDQSDAGDDGAWPVTA</sequence>
<feature type="region of interest" description="Disordered" evidence="3">
    <location>
        <begin position="311"/>
        <end position="467"/>
    </location>
</feature>
<dbReference type="GO" id="GO:0003676">
    <property type="term" value="F:nucleic acid binding"/>
    <property type="evidence" value="ECO:0007669"/>
    <property type="project" value="InterPro"/>
</dbReference>
<evidence type="ECO:0000256" key="3">
    <source>
        <dbReference type="SAM" id="MobiDB-lite"/>
    </source>
</evidence>
<feature type="compositionally biased region" description="Polar residues" evidence="3">
    <location>
        <begin position="426"/>
        <end position="439"/>
    </location>
</feature>